<feature type="region of interest" description="Disordered" evidence="1">
    <location>
        <begin position="64"/>
        <end position="87"/>
    </location>
</feature>
<reference evidence="2" key="1">
    <citation type="journal article" date="2014" name="Int. J. Syst. Evol. Microbiol.">
        <title>Complete genome sequence of Corynebacterium casei LMG S-19264T (=DSM 44701T), isolated from a smear-ripened cheese.</title>
        <authorList>
            <consortium name="US DOE Joint Genome Institute (JGI-PGF)"/>
            <person name="Walter F."/>
            <person name="Albersmeier A."/>
            <person name="Kalinowski J."/>
            <person name="Ruckert C."/>
        </authorList>
    </citation>
    <scope>NUCLEOTIDE SEQUENCE</scope>
    <source>
        <strain evidence="2">VKM B-2484</strain>
    </source>
</reference>
<feature type="compositionally biased region" description="Basic and acidic residues" evidence="1">
    <location>
        <begin position="1"/>
        <end position="19"/>
    </location>
</feature>
<evidence type="ECO:0000313" key="3">
    <source>
        <dbReference type="Proteomes" id="UP001143370"/>
    </source>
</evidence>
<comment type="caution">
    <text evidence="2">The sequence shown here is derived from an EMBL/GenBank/DDBJ whole genome shotgun (WGS) entry which is preliminary data.</text>
</comment>
<feature type="region of interest" description="Disordered" evidence="1">
    <location>
        <begin position="1"/>
        <end position="38"/>
    </location>
</feature>
<feature type="compositionally biased region" description="Basic residues" evidence="1">
    <location>
        <begin position="71"/>
        <end position="86"/>
    </location>
</feature>
<reference evidence="2" key="2">
    <citation type="submission" date="2023-01" db="EMBL/GenBank/DDBJ databases">
        <authorList>
            <person name="Sun Q."/>
            <person name="Evtushenko L."/>
        </authorList>
    </citation>
    <scope>NUCLEOTIDE SEQUENCE</scope>
    <source>
        <strain evidence="2">VKM B-2484</strain>
    </source>
</reference>
<dbReference type="AlphaFoldDB" id="A0A9W6JC36"/>
<organism evidence="2 3">
    <name type="scientific">Ancylobacter dichloromethanicus</name>
    <dbReference type="NCBI Taxonomy" id="518825"/>
    <lineage>
        <taxon>Bacteria</taxon>
        <taxon>Pseudomonadati</taxon>
        <taxon>Pseudomonadota</taxon>
        <taxon>Alphaproteobacteria</taxon>
        <taxon>Hyphomicrobiales</taxon>
        <taxon>Xanthobacteraceae</taxon>
        <taxon>Ancylobacter</taxon>
    </lineage>
</organism>
<gene>
    <name evidence="2" type="ORF">GCM10017643_36650</name>
</gene>
<evidence type="ECO:0000313" key="2">
    <source>
        <dbReference type="EMBL" id="GLK73548.1"/>
    </source>
</evidence>
<protein>
    <submittedName>
        <fullName evidence="2">Uncharacterized protein</fullName>
    </submittedName>
</protein>
<dbReference type="Proteomes" id="UP001143370">
    <property type="component" value="Unassembled WGS sequence"/>
</dbReference>
<dbReference type="EMBL" id="BSFJ01000027">
    <property type="protein sequence ID" value="GLK73548.1"/>
    <property type="molecule type" value="Genomic_DNA"/>
</dbReference>
<keyword evidence="3" id="KW-1185">Reference proteome</keyword>
<evidence type="ECO:0000256" key="1">
    <source>
        <dbReference type="SAM" id="MobiDB-lite"/>
    </source>
</evidence>
<proteinExistence type="predicted"/>
<accession>A0A9W6JC36</accession>
<name>A0A9W6JC36_9HYPH</name>
<sequence length="114" mass="12347">MRADPERDQQADGEADRAQQHPAIFRRKGLGKGRERVPQHRCSSCAAAPLVGRPGRDIRHPYVAVGPLGKAPHRRSQGAAGARRKVGAAPGSNRLVALRACFFESGTESRFVLL</sequence>